<sequence>MKVYEKTTNKIIDRPVAEVFAFFQSRKSGGDYIFEYRKSLIDDLFSTEEYKLYTSETNHGVIA</sequence>
<name>A0A382LCZ5_9ZZZZ</name>
<reference evidence="1" key="1">
    <citation type="submission" date="2018-05" db="EMBL/GenBank/DDBJ databases">
        <authorList>
            <person name="Lanie J.A."/>
            <person name="Ng W.-L."/>
            <person name="Kazmierczak K.M."/>
            <person name="Andrzejewski T.M."/>
            <person name="Davidsen T.M."/>
            <person name="Wayne K.J."/>
            <person name="Tettelin H."/>
            <person name="Glass J.I."/>
            <person name="Rusch D."/>
            <person name="Podicherti R."/>
            <person name="Tsui H.-C.T."/>
            <person name="Winkler M.E."/>
        </authorList>
    </citation>
    <scope>NUCLEOTIDE SEQUENCE</scope>
</reference>
<proteinExistence type="predicted"/>
<dbReference type="EMBL" id="UINC01085308">
    <property type="protein sequence ID" value="SVC32731.1"/>
    <property type="molecule type" value="Genomic_DNA"/>
</dbReference>
<gene>
    <name evidence="1" type="ORF">METZ01_LOCUS285585</name>
</gene>
<evidence type="ECO:0000313" key="1">
    <source>
        <dbReference type="EMBL" id="SVC32731.1"/>
    </source>
</evidence>
<accession>A0A382LCZ5</accession>
<organism evidence="1">
    <name type="scientific">marine metagenome</name>
    <dbReference type="NCBI Taxonomy" id="408172"/>
    <lineage>
        <taxon>unclassified sequences</taxon>
        <taxon>metagenomes</taxon>
        <taxon>ecological metagenomes</taxon>
    </lineage>
</organism>
<dbReference type="AlphaFoldDB" id="A0A382LCZ5"/>
<protein>
    <submittedName>
        <fullName evidence="1">Uncharacterized protein</fullName>
    </submittedName>
</protein>